<gene>
    <name evidence="6" type="ORF">PSU4_60010</name>
</gene>
<dbReference type="InterPro" id="IPR015590">
    <property type="entry name" value="Aldehyde_DH_dom"/>
</dbReference>
<dbReference type="PANTHER" id="PTHR42804:SF1">
    <property type="entry name" value="ALDEHYDE DEHYDROGENASE-RELATED"/>
    <property type="match status" value="1"/>
</dbReference>
<dbReference type="EMBL" id="BJVJ01000139">
    <property type="protein sequence ID" value="GEL27047.1"/>
    <property type="molecule type" value="Genomic_DNA"/>
</dbReference>
<dbReference type="InterPro" id="IPR016163">
    <property type="entry name" value="Ald_DH_C"/>
</dbReference>
<feature type="domain" description="Aldehyde dehydrogenase" evidence="5">
    <location>
        <begin position="21"/>
        <end position="473"/>
    </location>
</feature>
<evidence type="ECO:0000259" key="5">
    <source>
        <dbReference type="Pfam" id="PF00171"/>
    </source>
</evidence>
<evidence type="ECO:0000256" key="4">
    <source>
        <dbReference type="RuleBase" id="RU003345"/>
    </source>
</evidence>
<feature type="active site" evidence="3">
    <location>
        <position position="250"/>
    </location>
</feature>
<dbReference type="FunFam" id="3.40.605.10:FF:000007">
    <property type="entry name" value="NAD/NADP-dependent betaine aldehyde dehydrogenase"/>
    <property type="match status" value="1"/>
</dbReference>
<evidence type="ECO:0000256" key="1">
    <source>
        <dbReference type="ARBA" id="ARBA00009986"/>
    </source>
</evidence>
<reference evidence="6 7" key="1">
    <citation type="submission" date="2019-07" db="EMBL/GenBank/DDBJ databases">
        <title>Whole genome shotgun sequence of Pseudonocardia sulfidoxydans NBRC 16205.</title>
        <authorList>
            <person name="Hosoyama A."/>
            <person name="Uohara A."/>
            <person name="Ohji S."/>
            <person name="Ichikawa N."/>
        </authorList>
    </citation>
    <scope>NUCLEOTIDE SEQUENCE [LARGE SCALE GENOMIC DNA]</scope>
    <source>
        <strain evidence="6 7">NBRC 16205</strain>
    </source>
</reference>
<dbReference type="InterPro" id="IPR029510">
    <property type="entry name" value="Ald_DH_CS_GLU"/>
</dbReference>
<dbReference type="Proteomes" id="UP000321685">
    <property type="component" value="Unassembled WGS sequence"/>
</dbReference>
<evidence type="ECO:0000256" key="3">
    <source>
        <dbReference type="PROSITE-ProRule" id="PRU10007"/>
    </source>
</evidence>
<name>A0A511DRX3_9PSEU</name>
<dbReference type="SUPFAM" id="SSF53720">
    <property type="entry name" value="ALDH-like"/>
    <property type="match status" value="1"/>
</dbReference>
<dbReference type="Gene3D" id="3.40.605.10">
    <property type="entry name" value="Aldehyde Dehydrogenase, Chain A, domain 1"/>
    <property type="match status" value="1"/>
</dbReference>
<evidence type="ECO:0000313" key="7">
    <source>
        <dbReference type="Proteomes" id="UP000321685"/>
    </source>
</evidence>
<dbReference type="PANTHER" id="PTHR42804">
    <property type="entry name" value="ALDEHYDE DEHYDROGENASE"/>
    <property type="match status" value="1"/>
</dbReference>
<sequence>MTATTDLMIAGKPMTGLGAAWDVLNPATEDVLARVAGADLDQCDAAVAAAAQAFDAGVWKDPEHRSAVLARLADLLEIHAEDLVQLIVAEVGTPVSTARPMQLGVPIAALRHFATLAACDRDEELRPDSGPVPSRSFVRRRPVGVVAAVTAYNYPVLLAASKIGAALAAGCTAVLMPSPLTPLTTLRLGELALEAGAPPGVLNVLAGDVAVARRLTEHPAVRAVSFTGSVEVGRQVMRQAAGTLKRVVLELGGKSPALLLPGADLVAAAEAVHLRYLRNAGQGCQSPTRILVPHRRLPEFVEISHELYARVRVGDPTDERVMVGPVISAAHRARVLGFVDEALAGGGTVLAGGGRPADRRGYFVSPTLIGGVSNAAKISREEIFGPVAVVLPYSSVDDAIQIANDSELGLAAAVFGDEDEALAVADRLEAGTVTINGGGGFRPDAPMQGWKQSGVGTENGEAGIEEFLAIQHVQVRTE</sequence>
<proteinExistence type="inferred from homology"/>
<keyword evidence="2 4" id="KW-0560">Oxidoreductase</keyword>
<evidence type="ECO:0000313" key="6">
    <source>
        <dbReference type="EMBL" id="GEL27047.1"/>
    </source>
</evidence>
<dbReference type="Pfam" id="PF00171">
    <property type="entry name" value="Aldedh"/>
    <property type="match status" value="1"/>
</dbReference>
<dbReference type="RefSeq" id="WP_147116004.1">
    <property type="nucleotide sequence ID" value="NZ_BJVJ01000139.1"/>
</dbReference>
<comment type="similarity">
    <text evidence="1 4">Belongs to the aldehyde dehydrogenase family.</text>
</comment>
<accession>A0A511DRX3</accession>
<dbReference type="AlphaFoldDB" id="A0A511DRX3"/>
<dbReference type="InterPro" id="IPR016161">
    <property type="entry name" value="Ald_DH/histidinol_DH"/>
</dbReference>
<protein>
    <submittedName>
        <fullName evidence="6">Aldehyde dehydrogenase</fullName>
    </submittedName>
</protein>
<dbReference type="Gene3D" id="3.40.309.10">
    <property type="entry name" value="Aldehyde Dehydrogenase, Chain A, domain 2"/>
    <property type="match status" value="1"/>
</dbReference>
<organism evidence="6 7">
    <name type="scientific">Pseudonocardia sulfidoxydans NBRC 16205</name>
    <dbReference type="NCBI Taxonomy" id="1223511"/>
    <lineage>
        <taxon>Bacteria</taxon>
        <taxon>Bacillati</taxon>
        <taxon>Actinomycetota</taxon>
        <taxon>Actinomycetes</taxon>
        <taxon>Pseudonocardiales</taxon>
        <taxon>Pseudonocardiaceae</taxon>
        <taxon>Pseudonocardia</taxon>
    </lineage>
</organism>
<keyword evidence="7" id="KW-1185">Reference proteome</keyword>
<dbReference type="InterPro" id="IPR016162">
    <property type="entry name" value="Ald_DH_N"/>
</dbReference>
<dbReference type="PROSITE" id="PS00687">
    <property type="entry name" value="ALDEHYDE_DEHYDR_GLU"/>
    <property type="match status" value="1"/>
</dbReference>
<evidence type="ECO:0000256" key="2">
    <source>
        <dbReference type="ARBA" id="ARBA00023002"/>
    </source>
</evidence>
<dbReference type="GO" id="GO:0016620">
    <property type="term" value="F:oxidoreductase activity, acting on the aldehyde or oxo group of donors, NAD or NADP as acceptor"/>
    <property type="evidence" value="ECO:0007669"/>
    <property type="project" value="InterPro"/>
</dbReference>
<dbReference type="OrthoDB" id="6882680at2"/>
<comment type="caution">
    <text evidence="6">The sequence shown here is derived from an EMBL/GenBank/DDBJ whole genome shotgun (WGS) entry which is preliminary data.</text>
</comment>